<gene>
    <name evidence="1" type="ORF">BQ2448_181</name>
</gene>
<keyword evidence="2" id="KW-1185">Reference proteome</keyword>
<accession>A0A238F1R4</accession>
<dbReference type="EMBL" id="FMSP01000003">
    <property type="protein sequence ID" value="SCV68060.1"/>
    <property type="molecule type" value="Genomic_DNA"/>
</dbReference>
<dbReference type="AlphaFoldDB" id="A0A238F1R4"/>
<evidence type="ECO:0000313" key="1">
    <source>
        <dbReference type="EMBL" id="SCV68060.1"/>
    </source>
</evidence>
<sequence length="93" mass="10445">MHTVLANSCAAAPTSVLISWCRAHNVHGYSKTKPLPEEWFLHALTWSCELNCNACSNEYVFKRRQAANHVAAVREYNAVSSHLDSRLRLVTSC</sequence>
<protein>
    <submittedName>
        <fullName evidence="1">BQ2448_181 protein</fullName>
    </submittedName>
</protein>
<evidence type="ECO:0000313" key="2">
    <source>
        <dbReference type="Proteomes" id="UP000198372"/>
    </source>
</evidence>
<dbReference type="Proteomes" id="UP000198372">
    <property type="component" value="Unassembled WGS sequence"/>
</dbReference>
<reference evidence="2" key="1">
    <citation type="submission" date="2016-09" db="EMBL/GenBank/DDBJ databases">
        <authorList>
            <person name="Jeantristanb JTB J.-T."/>
            <person name="Ricardo R."/>
        </authorList>
    </citation>
    <scope>NUCLEOTIDE SEQUENCE [LARGE SCALE GENOMIC DNA]</scope>
</reference>
<proteinExistence type="predicted"/>
<name>A0A238F1R4_9BASI</name>
<organism evidence="1 2">
    <name type="scientific">Microbotryum intermedium</name>
    <dbReference type="NCBI Taxonomy" id="269621"/>
    <lineage>
        <taxon>Eukaryota</taxon>
        <taxon>Fungi</taxon>
        <taxon>Dikarya</taxon>
        <taxon>Basidiomycota</taxon>
        <taxon>Pucciniomycotina</taxon>
        <taxon>Microbotryomycetes</taxon>
        <taxon>Microbotryales</taxon>
        <taxon>Microbotryaceae</taxon>
        <taxon>Microbotryum</taxon>
    </lineage>
</organism>